<dbReference type="Gene3D" id="3.40.50.2300">
    <property type="match status" value="1"/>
</dbReference>
<dbReference type="InterPro" id="IPR011006">
    <property type="entry name" value="CheY-like_superfamily"/>
</dbReference>
<dbReference type="InterPro" id="IPR045279">
    <property type="entry name" value="ARR-like"/>
</dbReference>
<evidence type="ECO:0000313" key="6">
    <source>
        <dbReference type="Proteomes" id="UP000012960"/>
    </source>
</evidence>
<gene>
    <name evidence="4" type="ORF">GSMUA_271830.1</name>
</gene>
<dbReference type="Gramene" id="Ma05_t19410.1">
    <property type="protein sequence ID" value="Ma05_p19410.1"/>
    <property type="gene ID" value="Ma05_g19410"/>
</dbReference>
<comment type="caution">
    <text evidence="2">Lacks conserved residue(s) required for the propagation of feature annotation.</text>
</comment>
<dbReference type="PANTHER" id="PTHR43874:SF205">
    <property type="entry name" value="TWO-COMPONENT RESPONSE REGULATOR ORR23"/>
    <property type="match status" value="1"/>
</dbReference>
<protein>
    <submittedName>
        <fullName evidence="4">(wild Malaysian banana) hypothetical protein</fullName>
    </submittedName>
</protein>
<proteinExistence type="predicted"/>
<evidence type="ECO:0000259" key="3">
    <source>
        <dbReference type="PROSITE" id="PS50110"/>
    </source>
</evidence>
<dbReference type="GO" id="GO:0009736">
    <property type="term" value="P:cytokinin-activated signaling pathway"/>
    <property type="evidence" value="ECO:0007669"/>
    <property type="project" value="InterPro"/>
</dbReference>
<dbReference type="EnsemblPlants" id="Ma05_t19410.1">
    <property type="protein sequence ID" value="Ma05_p19410.1"/>
    <property type="gene ID" value="Ma05_g19410"/>
</dbReference>
<dbReference type="PANTHER" id="PTHR43874">
    <property type="entry name" value="TWO-COMPONENT RESPONSE REGULATOR"/>
    <property type="match status" value="1"/>
</dbReference>
<dbReference type="AlphaFoldDB" id="A0A804J688"/>
<keyword evidence="1" id="KW-0902">Two-component regulatory system</keyword>
<reference evidence="4" key="1">
    <citation type="submission" date="2021-03" db="EMBL/GenBank/DDBJ databases">
        <authorList>
            <consortium name="Genoscope - CEA"/>
            <person name="William W."/>
        </authorList>
    </citation>
    <scope>NUCLEOTIDE SEQUENCE</scope>
    <source>
        <strain evidence="4">Doubled-haploid Pahang</strain>
    </source>
</reference>
<feature type="domain" description="Response regulatory" evidence="3">
    <location>
        <begin position="1"/>
        <end position="129"/>
    </location>
</feature>
<organism evidence="5 6">
    <name type="scientific">Musa acuminata subsp. malaccensis</name>
    <name type="common">Wild banana</name>
    <name type="synonym">Musa malaccensis</name>
    <dbReference type="NCBI Taxonomy" id="214687"/>
    <lineage>
        <taxon>Eukaryota</taxon>
        <taxon>Viridiplantae</taxon>
        <taxon>Streptophyta</taxon>
        <taxon>Embryophyta</taxon>
        <taxon>Tracheophyta</taxon>
        <taxon>Spermatophyta</taxon>
        <taxon>Magnoliopsida</taxon>
        <taxon>Liliopsida</taxon>
        <taxon>Zingiberales</taxon>
        <taxon>Musaceae</taxon>
        <taxon>Musa</taxon>
    </lineage>
</organism>
<dbReference type="Gene3D" id="1.10.10.60">
    <property type="entry name" value="Homeodomain-like"/>
    <property type="match status" value="1"/>
</dbReference>
<sequence length="216" mass="25078">MNSWSVAVEAGKEGLMGREGGQTDEFPVGMRVLAVDDDLTCLKVLEALLLRCRYHVRESSMDVVVMRMKLHRWFQDSGNCEPGVGPVRLLLSVNSEIKTVMKGITHGACDYLLKPVRIEELRNIWQHVFRRKKLHHRDYSKFDNWEESHRHQNELSNHSRAVWSIDRHQKFVAADNQLGIDKAVPQEDTRAHQCREAYKRKCCESFTGMLLNYLQS</sequence>
<dbReference type="EMBL" id="HG996470">
    <property type="protein sequence ID" value="CAG1839006.1"/>
    <property type="molecule type" value="Genomic_DNA"/>
</dbReference>
<dbReference type="InterPro" id="IPR001789">
    <property type="entry name" value="Sig_transdc_resp-reg_receiver"/>
</dbReference>
<dbReference type="Proteomes" id="UP000012960">
    <property type="component" value="Unplaced"/>
</dbReference>
<keyword evidence="6" id="KW-1185">Reference proteome</keyword>
<dbReference type="SUPFAM" id="SSF52172">
    <property type="entry name" value="CheY-like"/>
    <property type="match status" value="1"/>
</dbReference>
<accession>A0A804J688</accession>
<dbReference type="GO" id="GO:0000160">
    <property type="term" value="P:phosphorelay signal transduction system"/>
    <property type="evidence" value="ECO:0007669"/>
    <property type="project" value="UniProtKB-KW"/>
</dbReference>
<evidence type="ECO:0000256" key="2">
    <source>
        <dbReference type="PROSITE-ProRule" id="PRU00169"/>
    </source>
</evidence>
<evidence type="ECO:0000256" key="1">
    <source>
        <dbReference type="ARBA" id="ARBA00023012"/>
    </source>
</evidence>
<name>A0A804J688_MUSAM</name>
<dbReference type="OMA" id="NWEESHR"/>
<evidence type="ECO:0000313" key="5">
    <source>
        <dbReference type="EnsemblPlants" id="Ma05_p19410.1"/>
    </source>
</evidence>
<evidence type="ECO:0000313" key="4">
    <source>
        <dbReference type="EMBL" id="CAG1839006.1"/>
    </source>
</evidence>
<dbReference type="InParanoid" id="A0A804J688"/>
<dbReference type="PROSITE" id="PS50110">
    <property type="entry name" value="RESPONSE_REGULATORY"/>
    <property type="match status" value="1"/>
</dbReference>
<reference evidence="5" key="2">
    <citation type="submission" date="2021-05" db="UniProtKB">
        <authorList>
            <consortium name="EnsemblPlants"/>
        </authorList>
    </citation>
    <scope>IDENTIFICATION</scope>
    <source>
        <strain evidence="5">subsp. malaccensis</strain>
    </source>
</reference>